<evidence type="ECO:0000313" key="1">
    <source>
        <dbReference type="EMBL" id="STO57455.1"/>
    </source>
</evidence>
<dbReference type="AlphaFoldDB" id="A0A377HP14"/>
<gene>
    <name evidence="1" type="ORF">NCTC11645_01847</name>
</gene>
<name>A0A377HP14_GRIHO</name>
<sequence length="49" mass="5394">MPVFFWPLLAGGVGYVGGLFTQQTLSRALKVLVWGWVALFLIKQSGVLK</sequence>
<proteinExistence type="predicted"/>
<reference evidence="1 2" key="1">
    <citation type="submission" date="2018-06" db="EMBL/GenBank/DDBJ databases">
        <authorList>
            <consortium name="Pathogen Informatics"/>
            <person name="Doyle S."/>
        </authorList>
    </citation>
    <scope>NUCLEOTIDE SEQUENCE [LARGE SCALE GENOMIC DNA]</scope>
    <source>
        <strain evidence="1 2">NCTC11645</strain>
    </source>
</reference>
<protein>
    <submittedName>
        <fullName evidence="1">Uncharacterized protein</fullName>
    </submittedName>
</protein>
<dbReference type="Proteomes" id="UP000254512">
    <property type="component" value="Unassembled WGS sequence"/>
</dbReference>
<evidence type="ECO:0000313" key="2">
    <source>
        <dbReference type="Proteomes" id="UP000254512"/>
    </source>
</evidence>
<accession>A0A377HP14</accession>
<organism evidence="1 2">
    <name type="scientific">Grimontia hollisae</name>
    <name type="common">Vibrio hollisae</name>
    <dbReference type="NCBI Taxonomy" id="673"/>
    <lineage>
        <taxon>Bacteria</taxon>
        <taxon>Pseudomonadati</taxon>
        <taxon>Pseudomonadota</taxon>
        <taxon>Gammaproteobacteria</taxon>
        <taxon>Vibrionales</taxon>
        <taxon>Vibrionaceae</taxon>
        <taxon>Grimontia</taxon>
    </lineage>
</organism>
<dbReference type="RefSeq" id="WP_181897510.1">
    <property type="nucleotide sequence ID" value="NZ_UGHD01000002.1"/>
</dbReference>
<dbReference type="EMBL" id="UGHD01000002">
    <property type="protein sequence ID" value="STO57455.1"/>
    <property type="molecule type" value="Genomic_DNA"/>
</dbReference>